<keyword evidence="1" id="KW-0378">Hydrolase</keyword>
<evidence type="ECO:0000313" key="3">
    <source>
        <dbReference type="EMBL" id="KAF2666093.1"/>
    </source>
</evidence>
<dbReference type="InterPro" id="IPR050593">
    <property type="entry name" value="LovG"/>
</dbReference>
<dbReference type="OrthoDB" id="414698at2759"/>
<protein>
    <recommendedName>
        <fullName evidence="2">Serine hydrolase domain-containing protein</fullName>
    </recommendedName>
</protein>
<accession>A0A6A6U483</accession>
<evidence type="ECO:0000259" key="2">
    <source>
        <dbReference type="Pfam" id="PF03959"/>
    </source>
</evidence>
<evidence type="ECO:0000256" key="1">
    <source>
        <dbReference type="ARBA" id="ARBA00022801"/>
    </source>
</evidence>
<keyword evidence="4" id="KW-1185">Reference proteome</keyword>
<dbReference type="AlphaFoldDB" id="A0A6A6U483"/>
<organism evidence="3 4">
    <name type="scientific">Microthyrium microscopicum</name>
    <dbReference type="NCBI Taxonomy" id="703497"/>
    <lineage>
        <taxon>Eukaryota</taxon>
        <taxon>Fungi</taxon>
        <taxon>Dikarya</taxon>
        <taxon>Ascomycota</taxon>
        <taxon>Pezizomycotina</taxon>
        <taxon>Dothideomycetes</taxon>
        <taxon>Dothideomycetes incertae sedis</taxon>
        <taxon>Microthyriales</taxon>
        <taxon>Microthyriaceae</taxon>
        <taxon>Microthyrium</taxon>
    </lineage>
</organism>
<evidence type="ECO:0000313" key="4">
    <source>
        <dbReference type="Proteomes" id="UP000799302"/>
    </source>
</evidence>
<dbReference type="InterPro" id="IPR005645">
    <property type="entry name" value="FSH-like_dom"/>
</dbReference>
<feature type="domain" description="Serine hydrolase" evidence="2">
    <location>
        <begin position="5"/>
        <end position="225"/>
    </location>
</feature>
<dbReference type="Gene3D" id="3.40.50.1820">
    <property type="entry name" value="alpha/beta hydrolase"/>
    <property type="match status" value="1"/>
</dbReference>
<dbReference type="PANTHER" id="PTHR48070">
    <property type="entry name" value="ESTERASE OVCA2"/>
    <property type="match status" value="1"/>
</dbReference>
<sequence length="241" mass="26817">MASVPKQRIACFHGGGSNGQILEVQCARLQNVLRSEFEFVYFDAPFKRSAGPGILPIFADYGPFRSWLKPDGDETELLYGSGFDTTGADGIDRAWSLMRERRKTARDEWVGVLGFSQGTRIASGLLLDQQHRKELGQSHDFDLKFGVICMGSGAPIKSEAGHVAKSMNASLPDPILIQSPTIHLHGLKDVNLPGGRLQMAQYFEPSSATLYEIDYHHAMPWVQKEIEYLADLIKEAYKSRT</sequence>
<reference evidence="3" key="1">
    <citation type="journal article" date="2020" name="Stud. Mycol.">
        <title>101 Dothideomycetes genomes: a test case for predicting lifestyles and emergence of pathogens.</title>
        <authorList>
            <person name="Haridas S."/>
            <person name="Albert R."/>
            <person name="Binder M."/>
            <person name="Bloem J."/>
            <person name="Labutti K."/>
            <person name="Salamov A."/>
            <person name="Andreopoulos B."/>
            <person name="Baker S."/>
            <person name="Barry K."/>
            <person name="Bills G."/>
            <person name="Bluhm B."/>
            <person name="Cannon C."/>
            <person name="Castanera R."/>
            <person name="Culley D."/>
            <person name="Daum C."/>
            <person name="Ezra D."/>
            <person name="Gonzalez J."/>
            <person name="Henrissat B."/>
            <person name="Kuo A."/>
            <person name="Liang C."/>
            <person name="Lipzen A."/>
            <person name="Lutzoni F."/>
            <person name="Magnuson J."/>
            <person name="Mondo S."/>
            <person name="Nolan M."/>
            <person name="Ohm R."/>
            <person name="Pangilinan J."/>
            <person name="Park H.-J."/>
            <person name="Ramirez L."/>
            <person name="Alfaro M."/>
            <person name="Sun H."/>
            <person name="Tritt A."/>
            <person name="Yoshinaga Y."/>
            <person name="Zwiers L.-H."/>
            <person name="Turgeon B."/>
            <person name="Goodwin S."/>
            <person name="Spatafora J."/>
            <person name="Crous P."/>
            <person name="Grigoriev I."/>
        </authorList>
    </citation>
    <scope>NUCLEOTIDE SEQUENCE</scope>
    <source>
        <strain evidence="3">CBS 115976</strain>
    </source>
</reference>
<dbReference type="InterPro" id="IPR029058">
    <property type="entry name" value="AB_hydrolase_fold"/>
</dbReference>
<name>A0A6A6U483_9PEZI</name>
<dbReference type="GO" id="GO:0044550">
    <property type="term" value="P:secondary metabolite biosynthetic process"/>
    <property type="evidence" value="ECO:0007669"/>
    <property type="project" value="TreeGrafter"/>
</dbReference>
<proteinExistence type="predicted"/>
<dbReference type="GO" id="GO:0005634">
    <property type="term" value="C:nucleus"/>
    <property type="evidence" value="ECO:0007669"/>
    <property type="project" value="TreeGrafter"/>
</dbReference>
<dbReference type="GO" id="GO:0005737">
    <property type="term" value="C:cytoplasm"/>
    <property type="evidence" value="ECO:0007669"/>
    <property type="project" value="TreeGrafter"/>
</dbReference>
<dbReference type="Proteomes" id="UP000799302">
    <property type="component" value="Unassembled WGS sequence"/>
</dbReference>
<gene>
    <name evidence="3" type="ORF">BT63DRAFT_427883</name>
</gene>
<dbReference type="GO" id="GO:0016787">
    <property type="term" value="F:hydrolase activity"/>
    <property type="evidence" value="ECO:0007669"/>
    <property type="project" value="UniProtKB-KW"/>
</dbReference>
<dbReference type="EMBL" id="MU004239">
    <property type="protein sequence ID" value="KAF2666093.1"/>
    <property type="molecule type" value="Genomic_DNA"/>
</dbReference>
<dbReference type="PANTHER" id="PTHR48070:SF1">
    <property type="entry name" value="SERINE HYDROLASE FSH DOMAIN-CONTAINING PROTEIN"/>
    <property type="match status" value="1"/>
</dbReference>
<dbReference type="SUPFAM" id="SSF53474">
    <property type="entry name" value="alpha/beta-Hydrolases"/>
    <property type="match status" value="1"/>
</dbReference>
<dbReference type="Pfam" id="PF03959">
    <property type="entry name" value="FSH1"/>
    <property type="match status" value="1"/>
</dbReference>